<dbReference type="Pfam" id="PF03746">
    <property type="entry name" value="LamB_YcsF"/>
    <property type="match status" value="1"/>
</dbReference>
<evidence type="ECO:0000313" key="2">
    <source>
        <dbReference type="EMBL" id="GAM74212.1"/>
    </source>
</evidence>
<evidence type="ECO:0000313" key="3">
    <source>
        <dbReference type="Proteomes" id="UP000031666"/>
    </source>
</evidence>
<dbReference type="AlphaFoldDB" id="A0A0B8QB67"/>
<dbReference type="GO" id="GO:0005975">
    <property type="term" value="P:carbohydrate metabolic process"/>
    <property type="evidence" value="ECO:0007669"/>
    <property type="project" value="InterPro"/>
</dbReference>
<reference evidence="2 3" key="2">
    <citation type="submission" date="2015-01" db="EMBL/GenBank/DDBJ databases">
        <authorList>
            <consortium name="NBRP consortium"/>
            <person name="Sawabe T."/>
            <person name="Meirelles P."/>
            <person name="Feng G."/>
            <person name="Sayaka M."/>
            <person name="Hattori M."/>
            <person name="Ohkuma M."/>
        </authorList>
    </citation>
    <scope>NUCLEOTIDE SEQUENCE [LARGE SCALE GENOMIC DNA]</scope>
    <source>
        <strain evidence="3">JCM 19241</strain>
    </source>
</reference>
<dbReference type="InterPro" id="IPR005501">
    <property type="entry name" value="LamB/YcsF/PxpA-like"/>
</dbReference>
<gene>
    <name evidence="2" type="ORF">JCM19241_5408</name>
</gene>
<keyword evidence="1" id="KW-0547">Nucleotide-binding</keyword>
<evidence type="ECO:0000256" key="1">
    <source>
        <dbReference type="ARBA" id="ARBA00022741"/>
    </source>
</evidence>
<dbReference type="SUPFAM" id="SSF88713">
    <property type="entry name" value="Glycoside hydrolase/deacetylase"/>
    <property type="match status" value="1"/>
</dbReference>
<protein>
    <submittedName>
        <fullName evidence="2">Lactam utilization protein LamB</fullName>
    </submittedName>
</protein>
<organism evidence="2 3">
    <name type="scientific">Vibrio ishigakensis</name>
    <dbReference type="NCBI Taxonomy" id="1481914"/>
    <lineage>
        <taxon>Bacteria</taxon>
        <taxon>Pseudomonadati</taxon>
        <taxon>Pseudomonadota</taxon>
        <taxon>Gammaproteobacteria</taxon>
        <taxon>Vibrionales</taxon>
        <taxon>Vibrionaceae</taxon>
        <taxon>Vibrio</taxon>
    </lineage>
</organism>
<reference evidence="2 3" key="1">
    <citation type="submission" date="2015-01" db="EMBL/GenBank/DDBJ databases">
        <title>Vibrio sp. C94 JCM 19241 whole genome shotgun sequence.</title>
        <authorList>
            <person name="Sawabe T."/>
            <person name="Meirelles P."/>
            <person name="Feng G."/>
            <person name="Sayaka M."/>
            <person name="Hattori M."/>
            <person name="Ohkuma M."/>
        </authorList>
    </citation>
    <scope>NUCLEOTIDE SEQUENCE [LARGE SCALE GENOMIC DNA]</scope>
    <source>
        <strain evidence="3">JCM 19241</strain>
    </source>
</reference>
<accession>A0A0B8QB67</accession>
<dbReference type="EMBL" id="BBSC01000002">
    <property type="protein sequence ID" value="GAM74212.1"/>
    <property type="molecule type" value="Genomic_DNA"/>
</dbReference>
<sequence>MSVSSDELRAIVAYQIGALQGICTMHQAQVEYVKPHGALYNTMMKDFTVLKAIMLAVKETLADCPLMVMATPQYEAVERLAQEIGIPLLFEAFSDRAYTDDGYLVDRTQPGAVHNSVNKIVSQVQEILQTGNVTSINGNSIALKVDTICIHGDGEHATAIARAASNNNGV</sequence>
<dbReference type="PANTHER" id="PTHR30292">
    <property type="entry name" value="UNCHARACTERIZED PROTEIN YBGL-RELATED"/>
    <property type="match status" value="1"/>
</dbReference>
<dbReference type="Gene3D" id="3.20.20.370">
    <property type="entry name" value="Glycoside hydrolase/deacetylase"/>
    <property type="match status" value="1"/>
</dbReference>
<dbReference type="GO" id="GO:0005524">
    <property type="term" value="F:ATP binding"/>
    <property type="evidence" value="ECO:0007669"/>
    <property type="project" value="UniProtKB-KW"/>
</dbReference>
<comment type="caution">
    <text evidence="2">The sequence shown here is derived from an EMBL/GenBank/DDBJ whole genome shotgun (WGS) entry which is preliminary data.</text>
</comment>
<proteinExistence type="predicted"/>
<dbReference type="Proteomes" id="UP000031666">
    <property type="component" value="Unassembled WGS sequence"/>
</dbReference>
<dbReference type="InterPro" id="IPR011330">
    <property type="entry name" value="Glyco_hydro/deAcase_b/a-brl"/>
</dbReference>
<name>A0A0B8QB67_9VIBR</name>
<dbReference type="PANTHER" id="PTHR30292:SF0">
    <property type="entry name" value="5-OXOPROLINASE SUBUNIT A"/>
    <property type="match status" value="1"/>
</dbReference>
<dbReference type="STRING" id="1481914.JCM19241_5408"/>